<dbReference type="InterPro" id="IPR036386">
    <property type="entry name" value="HscB_C_sf"/>
</dbReference>
<dbReference type="GO" id="GO:0051259">
    <property type="term" value="P:protein complex oligomerization"/>
    <property type="evidence" value="ECO:0007669"/>
    <property type="project" value="InterPro"/>
</dbReference>
<comment type="similarity">
    <text evidence="1">Belongs to the HscB family.</text>
</comment>
<keyword evidence="6" id="KW-1185">Reference proteome</keyword>
<evidence type="ECO:0000256" key="1">
    <source>
        <dbReference type="ARBA" id="ARBA00010476"/>
    </source>
</evidence>
<evidence type="ECO:0000313" key="5">
    <source>
        <dbReference type="EMBL" id="KAK4465467.1"/>
    </source>
</evidence>
<dbReference type="SUPFAM" id="SSF46565">
    <property type="entry name" value="Chaperone J-domain"/>
    <property type="match status" value="1"/>
</dbReference>
<comment type="caution">
    <text evidence="5">The sequence shown here is derived from an EMBL/GenBank/DDBJ whole genome shotgun (WGS) entry which is preliminary data.</text>
</comment>
<reference evidence="5" key="1">
    <citation type="journal article" date="2023" name="Mol. Phylogenet. Evol.">
        <title>Genome-scale phylogeny and comparative genomics of the fungal order Sordariales.</title>
        <authorList>
            <person name="Hensen N."/>
            <person name="Bonometti L."/>
            <person name="Westerberg I."/>
            <person name="Brannstrom I.O."/>
            <person name="Guillou S."/>
            <person name="Cros-Aarteil S."/>
            <person name="Calhoun S."/>
            <person name="Haridas S."/>
            <person name="Kuo A."/>
            <person name="Mondo S."/>
            <person name="Pangilinan J."/>
            <person name="Riley R."/>
            <person name="LaButti K."/>
            <person name="Andreopoulos B."/>
            <person name="Lipzen A."/>
            <person name="Chen C."/>
            <person name="Yan M."/>
            <person name="Daum C."/>
            <person name="Ng V."/>
            <person name="Clum A."/>
            <person name="Steindorff A."/>
            <person name="Ohm R.A."/>
            <person name="Martin F."/>
            <person name="Silar P."/>
            <person name="Natvig D.O."/>
            <person name="Lalanne C."/>
            <person name="Gautier V."/>
            <person name="Ament-Velasquez S.L."/>
            <person name="Kruys A."/>
            <person name="Hutchinson M.I."/>
            <person name="Powell A.J."/>
            <person name="Barry K."/>
            <person name="Miller A.N."/>
            <person name="Grigoriev I.V."/>
            <person name="Debuchy R."/>
            <person name="Gladieux P."/>
            <person name="Hiltunen Thoren M."/>
            <person name="Johannesson H."/>
        </authorList>
    </citation>
    <scope>NUCLEOTIDE SEQUENCE</scope>
    <source>
        <strain evidence="5">PSN324</strain>
    </source>
</reference>
<evidence type="ECO:0000256" key="2">
    <source>
        <dbReference type="ARBA" id="ARBA00023186"/>
    </source>
</evidence>
<reference evidence="5" key="2">
    <citation type="submission" date="2023-06" db="EMBL/GenBank/DDBJ databases">
        <authorList>
            <consortium name="Lawrence Berkeley National Laboratory"/>
            <person name="Mondo S.J."/>
            <person name="Hensen N."/>
            <person name="Bonometti L."/>
            <person name="Westerberg I."/>
            <person name="Brannstrom I.O."/>
            <person name="Guillou S."/>
            <person name="Cros-Aarteil S."/>
            <person name="Calhoun S."/>
            <person name="Haridas S."/>
            <person name="Kuo A."/>
            <person name="Pangilinan J."/>
            <person name="Riley R."/>
            <person name="Labutti K."/>
            <person name="Andreopoulos B."/>
            <person name="Lipzen A."/>
            <person name="Chen C."/>
            <person name="Yanf M."/>
            <person name="Daum C."/>
            <person name="Ng V."/>
            <person name="Clum A."/>
            <person name="Steindorff A."/>
            <person name="Ohm R."/>
            <person name="Martin F."/>
            <person name="Silar P."/>
            <person name="Natvig D."/>
            <person name="Lalanne C."/>
            <person name="Gautier V."/>
            <person name="Ament-Velasquez S.L."/>
            <person name="Kruys A."/>
            <person name="Hutchinson M.I."/>
            <person name="Powell A.J."/>
            <person name="Barry K."/>
            <person name="Miller A.N."/>
            <person name="Grigoriev I.V."/>
            <person name="Debuchy R."/>
            <person name="Gladieux P."/>
            <person name="Thoren M.H."/>
            <person name="Johannesson H."/>
        </authorList>
    </citation>
    <scope>NUCLEOTIDE SEQUENCE</scope>
    <source>
        <strain evidence="5">PSN324</strain>
    </source>
</reference>
<dbReference type="GO" id="GO:0005739">
    <property type="term" value="C:mitochondrion"/>
    <property type="evidence" value="ECO:0007669"/>
    <property type="project" value="TreeGrafter"/>
</dbReference>
<dbReference type="GO" id="GO:0001671">
    <property type="term" value="F:ATPase activator activity"/>
    <property type="evidence" value="ECO:0007669"/>
    <property type="project" value="InterPro"/>
</dbReference>
<dbReference type="PANTHER" id="PTHR14021:SF15">
    <property type="entry name" value="IRON-SULFUR CLUSTER CO-CHAPERONE PROTEIN HSCB"/>
    <property type="match status" value="1"/>
</dbReference>
<dbReference type="PANTHER" id="PTHR14021">
    <property type="entry name" value="IRON-SULFUR CLUSTER CO-CHAPERONE PROTEIN HSCB"/>
    <property type="match status" value="1"/>
</dbReference>
<sequence>MRSALVPTTSFGRRAVSSWVCAACCRQEPVIPTRSSPASLQAGIATAHSATSRRISLPRNTTFAVYACPLQPKRSLSSRSSQQSPSPSSSSDPKESQARNKIPQFYALFPETLPDGPPPLGPFHIDVPTLRREFLRLQAAAHPDFHHSAQLGESAATKTARSRAEAASALINTAFKTLSNPLLRAQYLLHELSGVDLEGDEAGSEAGPPDPELLMTVMEAREVIDEAESERDLEGVAEENERRIAESEEVLGKCFAEGDWEGAKKEAVKLRYWVNIREGIKNWEGPGRGVVIHH</sequence>
<dbReference type="SUPFAM" id="SSF47144">
    <property type="entry name" value="HSC20 (HSCB), C-terminal oligomerisation domain"/>
    <property type="match status" value="1"/>
</dbReference>
<name>A0AAV9HXA1_9PEZI</name>
<protein>
    <submittedName>
        <fullName evidence="5">Co-chaperone protein</fullName>
    </submittedName>
</protein>
<dbReference type="InterPro" id="IPR009073">
    <property type="entry name" value="HscB_oligo_C"/>
</dbReference>
<dbReference type="InterPro" id="IPR036869">
    <property type="entry name" value="J_dom_sf"/>
</dbReference>
<organism evidence="5 6">
    <name type="scientific">Cladorrhinum samala</name>
    <dbReference type="NCBI Taxonomy" id="585594"/>
    <lineage>
        <taxon>Eukaryota</taxon>
        <taxon>Fungi</taxon>
        <taxon>Dikarya</taxon>
        <taxon>Ascomycota</taxon>
        <taxon>Pezizomycotina</taxon>
        <taxon>Sordariomycetes</taxon>
        <taxon>Sordariomycetidae</taxon>
        <taxon>Sordariales</taxon>
        <taxon>Podosporaceae</taxon>
        <taxon>Cladorrhinum</taxon>
    </lineage>
</organism>
<evidence type="ECO:0000259" key="4">
    <source>
        <dbReference type="Pfam" id="PF07743"/>
    </source>
</evidence>
<proteinExistence type="inferred from homology"/>
<feature type="compositionally biased region" description="Low complexity" evidence="3">
    <location>
        <begin position="74"/>
        <end position="91"/>
    </location>
</feature>
<accession>A0AAV9HXA1</accession>
<dbReference type="Proteomes" id="UP001321749">
    <property type="component" value="Unassembled WGS sequence"/>
</dbReference>
<dbReference type="EMBL" id="MU864939">
    <property type="protein sequence ID" value="KAK4465467.1"/>
    <property type="molecule type" value="Genomic_DNA"/>
</dbReference>
<dbReference type="Pfam" id="PF07743">
    <property type="entry name" value="HSCB_C"/>
    <property type="match status" value="1"/>
</dbReference>
<dbReference type="InterPro" id="IPR004640">
    <property type="entry name" value="HscB"/>
</dbReference>
<keyword evidence="2" id="KW-0143">Chaperone</keyword>
<evidence type="ECO:0000313" key="6">
    <source>
        <dbReference type="Proteomes" id="UP001321749"/>
    </source>
</evidence>
<gene>
    <name evidence="5" type="ORF">QBC42DRAFT_261291</name>
</gene>
<dbReference type="GO" id="GO:0044571">
    <property type="term" value="P:[2Fe-2S] cluster assembly"/>
    <property type="evidence" value="ECO:0007669"/>
    <property type="project" value="InterPro"/>
</dbReference>
<dbReference type="AlphaFoldDB" id="A0AAV9HXA1"/>
<feature type="domain" description="Co-chaperone HscB C-terminal oligomerisation" evidence="4">
    <location>
        <begin position="210"/>
        <end position="281"/>
    </location>
</feature>
<dbReference type="Gene3D" id="1.10.287.110">
    <property type="entry name" value="DnaJ domain"/>
    <property type="match status" value="1"/>
</dbReference>
<evidence type="ECO:0000256" key="3">
    <source>
        <dbReference type="SAM" id="MobiDB-lite"/>
    </source>
</evidence>
<feature type="region of interest" description="Disordered" evidence="3">
    <location>
        <begin position="74"/>
        <end position="97"/>
    </location>
</feature>
<dbReference type="GO" id="GO:0051087">
    <property type="term" value="F:protein-folding chaperone binding"/>
    <property type="evidence" value="ECO:0007669"/>
    <property type="project" value="InterPro"/>
</dbReference>
<dbReference type="NCBIfam" id="TIGR00714">
    <property type="entry name" value="hscB"/>
    <property type="match status" value="1"/>
</dbReference>
<dbReference type="Gene3D" id="1.20.1280.20">
    <property type="entry name" value="HscB, C-terminal domain"/>
    <property type="match status" value="1"/>
</dbReference>